<gene>
    <name evidence="1" type="ORF">HYPDE_26633</name>
</gene>
<dbReference type="Proteomes" id="UP000005952">
    <property type="component" value="Chromosome"/>
</dbReference>
<dbReference type="eggNOG" id="COG1961">
    <property type="taxonomic scope" value="Bacteria"/>
</dbReference>
<reference evidence="1 2" key="1">
    <citation type="journal article" date="2013" name="Genome Announc.">
        <title>Genome sequences for three denitrifying bacterial strains isolated from a uranium- and nitrate-contaminated subsurface environment.</title>
        <authorList>
            <person name="Venkatramanan R."/>
            <person name="Prakash O."/>
            <person name="Woyke T."/>
            <person name="Chain P."/>
            <person name="Goodwin L.A."/>
            <person name="Watson D."/>
            <person name="Brooks S."/>
            <person name="Kostka J.E."/>
            <person name="Green S.J."/>
        </authorList>
    </citation>
    <scope>NUCLEOTIDE SEQUENCE [LARGE SCALE GENOMIC DNA]</scope>
    <source>
        <strain evidence="1 2">1NES1</strain>
    </source>
</reference>
<evidence type="ECO:0000313" key="1">
    <source>
        <dbReference type="EMBL" id="AGK57007.1"/>
    </source>
</evidence>
<accession>N0B497</accession>
<proteinExistence type="predicted"/>
<organism evidence="1 2">
    <name type="scientific">Hyphomicrobium denitrificans 1NES1</name>
    <dbReference type="NCBI Taxonomy" id="670307"/>
    <lineage>
        <taxon>Bacteria</taxon>
        <taxon>Pseudomonadati</taxon>
        <taxon>Pseudomonadota</taxon>
        <taxon>Alphaproteobacteria</taxon>
        <taxon>Hyphomicrobiales</taxon>
        <taxon>Hyphomicrobiaceae</taxon>
        <taxon>Hyphomicrobium</taxon>
    </lineage>
</organism>
<name>N0B497_9HYPH</name>
<evidence type="ECO:0000313" key="2">
    <source>
        <dbReference type="Proteomes" id="UP000005952"/>
    </source>
</evidence>
<sequence length="51" mass="5980">MRLTYLAPDIVRALLSGRYPPELTPTRLVSLCKDLPHDWQLQRAVLEFETR</sequence>
<dbReference type="EMBL" id="CP005587">
    <property type="protein sequence ID" value="AGK57007.1"/>
    <property type="molecule type" value="Genomic_DNA"/>
</dbReference>
<protein>
    <submittedName>
        <fullName evidence="1">Uncharacterized protein</fullName>
    </submittedName>
</protein>
<dbReference type="AlphaFoldDB" id="N0B497"/>
<dbReference type="HOGENOM" id="CLU_3099694_0_0_5"/>
<dbReference type="KEGG" id="hdt:HYPDE_26633"/>
<keyword evidence="2" id="KW-1185">Reference proteome</keyword>